<name>A0A0K0FNF7_STRVS</name>
<feature type="transmembrane region" description="Helical" evidence="2">
    <location>
        <begin position="7"/>
        <end position="33"/>
    </location>
</feature>
<sequence>MDNRKILTYFLIGFSIIILLIGTALIIIGSIALNDSKNCSKNSDNSLLSTTPSTSQNPTPSLDVVTNYFFRLDMKLANTYKINTKYDAQSQGLEVLSKVKSILSSTNKSKILSVLSIDNDCSSPFINSYKVIISLVYLNNAPHINEISVLFTSNNVNVLEKKNLKDGYIPLTLEDETCKSFCDFYCYNTTTALPIITTTNDVQFTTTTNGGSISTTTSNNLPFTTTTKDNLIATTTNVQTFTTTTNESPKTTPSDSSPISTTNNLPITTDGSPITTTTNGSLIITTTTDGSQSVTTTSYYNPIIIPSCSTILAIDSSSFLRPFLYQSELQTIKNFSSVISNFEDMLVISYDNAINIVRPFGSMTNGNDFENAIDSINQGPGLRLYDLLETLLVILKNRNNETINTVILITENVPDDISNSKLLVQKLKSMGSISFIIVGTGIKENDLKPLKPTNIYVYDFADCNETELDNKFKNFTTCRTTPYFYDDSNTLPEYPCSSSIIFSIDSSLVLEKDKFEAEIGGLASDQVITDDWNNFQRISLVKYYNSTDIVFNFNFAQTRETFFEMVKMIQQSDGNTNFANLLAALESGLFFYPPNELQNHFIFLSNDITTKDVQISIPYAKSIQNKGKLNFIVLGKSKLPGLNYLTNDDRILYWDYTNNNSKEVLKDFIKNKMACF</sequence>
<organism evidence="4 5">
    <name type="scientific">Strongyloides venezuelensis</name>
    <name type="common">Threadworm</name>
    <dbReference type="NCBI Taxonomy" id="75913"/>
    <lineage>
        <taxon>Eukaryota</taxon>
        <taxon>Metazoa</taxon>
        <taxon>Ecdysozoa</taxon>
        <taxon>Nematoda</taxon>
        <taxon>Chromadorea</taxon>
        <taxon>Rhabditida</taxon>
        <taxon>Tylenchina</taxon>
        <taxon>Panagrolaimomorpha</taxon>
        <taxon>Strongyloidoidea</taxon>
        <taxon>Strongyloididae</taxon>
        <taxon>Strongyloides</taxon>
    </lineage>
</organism>
<evidence type="ECO:0000256" key="1">
    <source>
        <dbReference type="SAM" id="MobiDB-lite"/>
    </source>
</evidence>
<evidence type="ECO:0000256" key="2">
    <source>
        <dbReference type="SAM" id="Phobius"/>
    </source>
</evidence>
<evidence type="ECO:0000313" key="5">
    <source>
        <dbReference type="WBParaSite" id="SVE_1053700.1"/>
    </source>
</evidence>
<dbReference type="Proteomes" id="UP000035680">
    <property type="component" value="Unassembled WGS sequence"/>
</dbReference>
<accession>A0A0K0FNF7</accession>
<keyword evidence="2" id="KW-0472">Membrane</keyword>
<keyword evidence="2" id="KW-0812">Transmembrane</keyword>
<feature type="domain" description="VWFA" evidence="3">
    <location>
        <begin position="309"/>
        <end position="475"/>
    </location>
</feature>
<dbReference type="CDD" id="cd00198">
    <property type="entry name" value="vWFA"/>
    <property type="match status" value="1"/>
</dbReference>
<dbReference type="AlphaFoldDB" id="A0A0K0FNF7"/>
<dbReference type="Gene3D" id="3.40.50.410">
    <property type="entry name" value="von Willebrand factor, type A domain"/>
    <property type="match status" value="2"/>
</dbReference>
<protein>
    <submittedName>
        <fullName evidence="5">VWFA domain-containing protein</fullName>
    </submittedName>
</protein>
<proteinExistence type="predicted"/>
<dbReference type="InterPro" id="IPR002035">
    <property type="entry name" value="VWF_A"/>
</dbReference>
<evidence type="ECO:0000313" key="4">
    <source>
        <dbReference type="Proteomes" id="UP000035680"/>
    </source>
</evidence>
<dbReference type="InterPro" id="IPR036465">
    <property type="entry name" value="vWFA_dom_sf"/>
</dbReference>
<dbReference type="SUPFAM" id="SSF53300">
    <property type="entry name" value="vWA-like"/>
    <property type="match status" value="2"/>
</dbReference>
<reference evidence="4" key="1">
    <citation type="submission" date="2014-07" db="EMBL/GenBank/DDBJ databases">
        <authorList>
            <person name="Martin A.A"/>
            <person name="De Silva N."/>
        </authorList>
    </citation>
    <scope>NUCLEOTIDE SEQUENCE</scope>
</reference>
<dbReference type="WBParaSite" id="SVE_1053700.1">
    <property type="protein sequence ID" value="SVE_1053700.1"/>
    <property type="gene ID" value="SVE_1053700"/>
</dbReference>
<dbReference type="PROSITE" id="PS50234">
    <property type="entry name" value="VWFA"/>
    <property type="match status" value="1"/>
</dbReference>
<keyword evidence="2" id="KW-1133">Transmembrane helix</keyword>
<reference evidence="5" key="2">
    <citation type="submission" date="2015-08" db="UniProtKB">
        <authorList>
            <consortium name="WormBaseParasite"/>
        </authorList>
    </citation>
    <scope>IDENTIFICATION</scope>
</reference>
<feature type="region of interest" description="Disordered" evidence="1">
    <location>
        <begin position="240"/>
        <end position="274"/>
    </location>
</feature>
<keyword evidence="4" id="KW-1185">Reference proteome</keyword>
<evidence type="ECO:0000259" key="3">
    <source>
        <dbReference type="PROSITE" id="PS50234"/>
    </source>
</evidence>